<accession>A0A131Z9L1</accession>
<proteinExistence type="predicted"/>
<name>A0A131Z9L1_RHIAP</name>
<dbReference type="EMBL" id="GEDV01001065">
    <property type="protein sequence ID" value="JAP87492.1"/>
    <property type="molecule type" value="Transcribed_RNA"/>
</dbReference>
<evidence type="ECO:0000313" key="1">
    <source>
        <dbReference type="EMBL" id="JAP87492.1"/>
    </source>
</evidence>
<dbReference type="AlphaFoldDB" id="A0A131Z9L1"/>
<organism evidence="1">
    <name type="scientific">Rhipicephalus appendiculatus</name>
    <name type="common">Brown ear tick</name>
    <dbReference type="NCBI Taxonomy" id="34631"/>
    <lineage>
        <taxon>Eukaryota</taxon>
        <taxon>Metazoa</taxon>
        <taxon>Ecdysozoa</taxon>
        <taxon>Arthropoda</taxon>
        <taxon>Chelicerata</taxon>
        <taxon>Arachnida</taxon>
        <taxon>Acari</taxon>
        <taxon>Parasitiformes</taxon>
        <taxon>Ixodida</taxon>
        <taxon>Ixodoidea</taxon>
        <taxon>Ixodidae</taxon>
        <taxon>Rhipicephalinae</taxon>
        <taxon>Rhipicephalus</taxon>
        <taxon>Rhipicephalus</taxon>
    </lineage>
</organism>
<sequence>ILCQCSFNIRTFRNFHRANATKIPKIDFEISYVSRSHFRAKFKNETSALIFSAYNELVIVEHGIQVLRVQLVNLNEVIVPLLCPFNNTSA</sequence>
<feature type="non-terminal residue" evidence="1">
    <location>
        <position position="1"/>
    </location>
</feature>
<protein>
    <submittedName>
        <fullName evidence="1">Uncharacterized protein</fullName>
    </submittedName>
</protein>
<reference evidence="1" key="1">
    <citation type="journal article" date="2016" name="Ticks Tick Borne Dis.">
        <title>De novo assembly and annotation of the salivary gland transcriptome of Rhipicephalus appendiculatus male and female ticks during blood feeding.</title>
        <authorList>
            <person name="de Castro M.H."/>
            <person name="de Klerk D."/>
            <person name="Pienaar R."/>
            <person name="Latif A.A."/>
            <person name="Rees D.J."/>
            <person name="Mans B.J."/>
        </authorList>
    </citation>
    <scope>NUCLEOTIDE SEQUENCE</scope>
    <source>
        <tissue evidence="1">Salivary glands</tissue>
    </source>
</reference>